<organism evidence="3 4">
    <name type="scientific">Myxococcus llanfairpwllgwyngyllgogerychwyrndrobwllllantysiliogogogochensis</name>
    <dbReference type="NCBI Taxonomy" id="2590453"/>
    <lineage>
        <taxon>Bacteria</taxon>
        <taxon>Pseudomonadati</taxon>
        <taxon>Myxococcota</taxon>
        <taxon>Myxococcia</taxon>
        <taxon>Myxococcales</taxon>
        <taxon>Cystobacterineae</taxon>
        <taxon>Myxococcaceae</taxon>
        <taxon>Myxococcus</taxon>
    </lineage>
</organism>
<dbReference type="InterPro" id="IPR007627">
    <property type="entry name" value="RNA_pol_sigma70_r2"/>
</dbReference>
<evidence type="ECO:0000259" key="2">
    <source>
        <dbReference type="Pfam" id="PF20239"/>
    </source>
</evidence>
<feature type="domain" description="DUF6596" evidence="2">
    <location>
        <begin position="186"/>
        <end position="286"/>
    </location>
</feature>
<name>A0A540X400_9BACT</name>
<dbReference type="Pfam" id="PF04542">
    <property type="entry name" value="Sigma70_r2"/>
    <property type="match status" value="1"/>
</dbReference>
<reference evidence="3 4" key="1">
    <citation type="submission" date="2019-06" db="EMBL/GenBank/DDBJ databases">
        <authorList>
            <person name="Livingstone P."/>
            <person name="Whitworth D."/>
        </authorList>
    </citation>
    <scope>NUCLEOTIDE SEQUENCE [LARGE SCALE GENOMIC DNA]</scope>
    <source>
        <strain evidence="3 4">AM401</strain>
    </source>
</reference>
<dbReference type="PANTHER" id="PTHR47756">
    <property type="entry name" value="BLL6612 PROTEIN-RELATED"/>
    <property type="match status" value="1"/>
</dbReference>
<dbReference type="PANTHER" id="PTHR47756:SF2">
    <property type="entry name" value="BLL6612 PROTEIN"/>
    <property type="match status" value="1"/>
</dbReference>
<dbReference type="Gene3D" id="1.10.10.10">
    <property type="entry name" value="Winged helix-like DNA-binding domain superfamily/Winged helix DNA-binding domain"/>
    <property type="match status" value="1"/>
</dbReference>
<dbReference type="EMBL" id="VIFM01000032">
    <property type="protein sequence ID" value="TQF15960.1"/>
    <property type="molecule type" value="Genomic_DNA"/>
</dbReference>
<comment type="caution">
    <text evidence="3">The sequence shown here is derived from an EMBL/GenBank/DDBJ whole genome shotgun (WGS) entry which is preliminary data.</text>
</comment>
<dbReference type="Proteomes" id="UP000315369">
    <property type="component" value="Unassembled WGS sequence"/>
</dbReference>
<protein>
    <submittedName>
        <fullName evidence="3">RNA polymerase subunit sigma-24</fullName>
    </submittedName>
</protein>
<dbReference type="Gene3D" id="1.10.1740.10">
    <property type="match status" value="1"/>
</dbReference>
<evidence type="ECO:0000313" key="4">
    <source>
        <dbReference type="Proteomes" id="UP000315369"/>
    </source>
</evidence>
<dbReference type="InterPro" id="IPR013324">
    <property type="entry name" value="RNA_pol_sigma_r3/r4-like"/>
</dbReference>
<dbReference type="GO" id="GO:0003700">
    <property type="term" value="F:DNA-binding transcription factor activity"/>
    <property type="evidence" value="ECO:0007669"/>
    <property type="project" value="InterPro"/>
</dbReference>
<feature type="domain" description="RNA polymerase sigma-70 region 2" evidence="1">
    <location>
        <begin position="15"/>
        <end position="79"/>
    </location>
</feature>
<dbReference type="Pfam" id="PF20239">
    <property type="entry name" value="DUF6596"/>
    <property type="match status" value="1"/>
</dbReference>
<dbReference type="AlphaFoldDB" id="A0A540X400"/>
<gene>
    <name evidence="3" type="ORF">FJV41_10835</name>
</gene>
<dbReference type="InterPro" id="IPR036388">
    <property type="entry name" value="WH-like_DNA-bd_sf"/>
</dbReference>
<evidence type="ECO:0000259" key="1">
    <source>
        <dbReference type="Pfam" id="PF04542"/>
    </source>
</evidence>
<keyword evidence="4" id="KW-1185">Reference proteome</keyword>
<dbReference type="RefSeq" id="WP_141642368.1">
    <property type="nucleotide sequence ID" value="NZ_VIFM01000032.1"/>
</dbReference>
<dbReference type="InterPro" id="IPR013325">
    <property type="entry name" value="RNA_pol_sigma_r2"/>
</dbReference>
<sequence>MTDLPSLLEQTWRADYGRIVATVIRVMGGDFGSAEEVVQEAFEAALLQWPREGVPKEPRAWLLRAAKNKAVDRVRRGGRLGARVDALEVIARLEQELASPLDGRDWQDHPDDSLRLLFTCCHPALAEDIQVALALRTLCGLTTEEVARAFLVPAATMAQRLVRAQRKIRDARIPYVIPEADALAERTRGVLHAIYLLFSEGHAATEGTELLRTDLCAEALRLARLARSLLPLHPEVASLLALMLLHHSRRRARVAEDGGLVLLDRQDRSLWEAEEIEEGLKQLDAAMALGAHGPYTVQAAIAALHARAKRPEETDWEQIAALYGRLTELTPGPVVELNRAAAVAMARGPEQGLALVDDLESSGRLTAYHLLPAARAELLRRLGRWREAEAAYRRALALVRTEPERRFLEERLREVLASPPSSA</sequence>
<proteinExistence type="predicted"/>
<evidence type="ECO:0000313" key="3">
    <source>
        <dbReference type="EMBL" id="TQF15960.1"/>
    </source>
</evidence>
<dbReference type="InterPro" id="IPR046531">
    <property type="entry name" value="DUF6596"/>
</dbReference>
<dbReference type="SUPFAM" id="SSF88946">
    <property type="entry name" value="Sigma2 domain of RNA polymerase sigma factors"/>
    <property type="match status" value="1"/>
</dbReference>
<accession>A0A540X400</accession>
<dbReference type="OrthoDB" id="9780299at2"/>
<dbReference type="SUPFAM" id="SSF88659">
    <property type="entry name" value="Sigma3 and sigma4 domains of RNA polymerase sigma factors"/>
    <property type="match status" value="1"/>
</dbReference>
<dbReference type="GO" id="GO:0006352">
    <property type="term" value="P:DNA-templated transcription initiation"/>
    <property type="evidence" value="ECO:0007669"/>
    <property type="project" value="InterPro"/>
</dbReference>